<name>A0A172DTB7_ECOLX</name>
<protein>
    <submittedName>
        <fullName evidence="2">Uncharacterized protein</fullName>
    </submittedName>
</protein>
<evidence type="ECO:0000313" key="2">
    <source>
        <dbReference type="EMBL" id="ALL42587.1"/>
    </source>
</evidence>
<keyword evidence="1" id="KW-0472">Membrane</keyword>
<geneLocation type="plasmid" evidence="2">
    <name>p5312.29</name>
</geneLocation>
<feature type="transmembrane region" description="Helical" evidence="1">
    <location>
        <begin position="92"/>
        <end position="109"/>
    </location>
</feature>
<organism evidence="2">
    <name type="scientific">Escherichia coli</name>
    <dbReference type="NCBI Taxonomy" id="562"/>
    <lineage>
        <taxon>Bacteria</taxon>
        <taxon>Pseudomonadati</taxon>
        <taxon>Pseudomonadota</taxon>
        <taxon>Gammaproteobacteria</taxon>
        <taxon>Enterobacterales</taxon>
        <taxon>Enterobacteriaceae</taxon>
        <taxon>Escherichia</taxon>
    </lineage>
</organism>
<sequence length="135" mass="15413">MFSLPVRVFFSLMVCSLPGCRGKALTRWGMSECACAVRHSHILSYFPLQLFDENKIPRRNLVFLIQKMMLHSILFTQILKIIACYLINNTKLIYIFVVCRLWIIGGIKIRSSLLYNPLPVSDTECVQGTGSGRAR</sequence>
<feature type="transmembrane region" description="Helical" evidence="1">
    <location>
        <begin position="68"/>
        <end position="87"/>
    </location>
</feature>
<proteinExistence type="predicted"/>
<keyword evidence="2" id="KW-0614">Plasmid</keyword>
<keyword evidence="1" id="KW-0812">Transmembrane</keyword>
<dbReference type="EMBL" id="KR905385">
    <property type="protein sequence ID" value="ALL42587.1"/>
    <property type="molecule type" value="Genomic_DNA"/>
</dbReference>
<accession>A0A172DTB7</accession>
<keyword evidence="1" id="KW-1133">Transmembrane helix</keyword>
<reference evidence="2" key="1">
    <citation type="journal article" date="2017" name="Front. Microbiol.">
        <title>Plasmids Carrying blaCMY -2/4 in Escherichia coli from Poultry, Poultry Meat, and Humans Belong to a Novel IncK Subgroup Designated IncK2.</title>
        <authorList>
            <person name="Seiffert S.N."/>
            <person name="Carattoli A."/>
            <person name="Schwendener S."/>
            <person name="Collaud A."/>
            <person name="Endimiani A."/>
            <person name="Perreten V."/>
        </authorList>
    </citation>
    <scope>NUCLEOTIDE SEQUENCE</scope>
    <source>
        <strain evidence="2">5312.29</strain>
        <plasmid evidence="2">p5312.29</plasmid>
    </source>
</reference>
<evidence type="ECO:0000256" key="1">
    <source>
        <dbReference type="SAM" id="Phobius"/>
    </source>
</evidence>
<dbReference type="AlphaFoldDB" id="A0A172DTB7"/>